<dbReference type="GeneID" id="31572855"/>
<protein>
    <submittedName>
        <fullName evidence="3">Uncharacterized protein</fullName>
    </submittedName>
</protein>
<keyword evidence="2" id="KW-0812">Transmembrane</keyword>
<feature type="compositionally biased region" description="Polar residues" evidence="1">
    <location>
        <begin position="1"/>
        <end position="13"/>
    </location>
</feature>
<dbReference type="KEGG" id="pod:PODO_22165"/>
<gene>
    <name evidence="3" type="ORF">BJP51_15190</name>
</gene>
<evidence type="ECO:0000256" key="1">
    <source>
        <dbReference type="SAM" id="MobiDB-lite"/>
    </source>
</evidence>
<organism evidence="3 4">
    <name type="scientific">Paenibacillus odorifer</name>
    <dbReference type="NCBI Taxonomy" id="189426"/>
    <lineage>
        <taxon>Bacteria</taxon>
        <taxon>Bacillati</taxon>
        <taxon>Bacillota</taxon>
        <taxon>Bacilli</taxon>
        <taxon>Bacillales</taxon>
        <taxon>Paenibacillaceae</taxon>
        <taxon>Paenibacillus</taxon>
    </lineage>
</organism>
<keyword evidence="2" id="KW-0472">Membrane</keyword>
<dbReference type="AlphaFoldDB" id="A0A1R0XBK5"/>
<name>A0A1R0XBK5_9BACL</name>
<evidence type="ECO:0000313" key="3">
    <source>
        <dbReference type="EMBL" id="OMD32454.1"/>
    </source>
</evidence>
<reference evidence="3 4" key="1">
    <citation type="submission" date="2016-10" db="EMBL/GenBank/DDBJ databases">
        <title>Paenibacillus species isolates.</title>
        <authorList>
            <person name="Beno S.M."/>
        </authorList>
    </citation>
    <scope>NUCLEOTIDE SEQUENCE [LARGE SCALE GENOMIC DNA]</scope>
    <source>
        <strain evidence="3 4">FSL H7-0604</strain>
    </source>
</reference>
<sequence length="63" mass="6936">MSDFFNSGPNPNLSDPAGHKANHDVNAQKYHTEGVPGFWSEVTNLLIVVAIIAIIFLVIRFVL</sequence>
<evidence type="ECO:0000313" key="4">
    <source>
        <dbReference type="Proteomes" id="UP000187465"/>
    </source>
</evidence>
<dbReference type="RefSeq" id="WP_036683062.1">
    <property type="nucleotide sequence ID" value="NZ_CP009428.1"/>
</dbReference>
<keyword evidence="2" id="KW-1133">Transmembrane helix</keyword>
<dbReference type="Proteomes" id="UP000187465">
    <property type="component" value="Unassembled WGS sequence"/>
</dbReference>
<dbReference type="EMBL" id="MKQP01000017">
    <property type="protein sequence ID" value="OMD32454.1"/>
    <property type="molecule type" value="Genomic_DNA"/>
</dbReference>
<proteinExistence type="predicted"/>
<feature type="transmembrane region" description="Helical" evidence="2">
    <location>
        <begin position="42"/>
        <end position="62"/>
    </location>
</feature>
<comment type="caution">
    <text evidence="3">The sequence shown here is derived from an EMBL/GenBank/DDBJ whole genome shotgun (WGS) entry which is preliminary data.</text>
</comment>
<feature type="region of interest" description="Disordered" evidence="1">
    <location>
        <begin position="1"/>
        <end position="22"/>
    </location>
</feature>
<evidence type="ECO:0000256" key="2">
    <source>
        <dbReference type="SAM" id="Phobius"/>
    </source>
</evidence>
<accession>A0A1R0XBK5</accession>